<organism evidence="1 2">
    <name type="scientific">Dermacentor silvarum</name>
    <name type="common">Tick</name>
    <dbReference type="NCBI Taxonomy" id="543639"/>
    <lineage>
        <taxon>Eukaryota</taxon>
        <taxon>Metazoa</taxon>
        <taxon>Ecdysozoa</taxon>
        <taxon>Arthropoda</taxon>
        <taxon>Chelicerata</taxon>
        <taxon>Arachnida</taxon>
        <taxon>Acari</taxon>
        <taxon>Parasitiformes</taxon>
        <taxon>Ixodida</taxon>
        <taxon>Ixodoidea</taxon>
        <taxon>Ixodidae</taxon>
        <taxon>Rhipicephalinae</taxon>
        <taxon>Dermacentor</taxon>
    </lineage>
</organism>
<reference evidence="1" key="1">
    <citation type="submission" date="2020-05" db="EMBL/GenBank/DDBJ databases">
        <title>Large-scale comparative analyses of tick genomes elucidate their genetic diversity and vector capacities.</title>
        <authorList>
            <person name="Jia N."/>
            <person name="Wang J."/>
            <person name="Shi W."/>
            <person name="Du L."/>
            <person name="Sun Y."/>
            <person name="Zhan W."/>
            <person name="Jiang J."/>
            <person name="Wang Q."/>
            <person name="Zhang B."/>
            <person name="Ji P."/>
            <person name="Sakyi L.B."/>
            <person name="Cui X."/>
            <person name="Yuan T."/>
            <person name="Jiang B."/>
            <person name="Yang W."/>
            <person name="Lam T.T.-Y."/>
            <person name="Chang Q."/>
            <person name="Ding S."/>
            <person name="Wang X."/>
            <person name="Zhu J."/>
            <person name="Ruan X."/>
            <person name="Zhao L."/>
            <person name="Wei J."/>
            <person name="Que T."/>
            <person name="Du C."/>
            <person name="Cheng J."/>
            <person name="Dai P."/>
            <person name="Han X."/>
            <person name="Huang E."/>
            <person name="Gao Y."/>
            <person name="Liu J."/>
            <person name="Shao H."/>
            <person name="Ye R."/>
            <person name="Li L."/>
            <person name="Wei W."/>
            <person name="Wang X."/>
            <person name="Wang C."/>
            <person name="Yang T."/>
            <person name="Huo Q."/>
            <person name="Li W."/>
            <person name="Guo W."/>
            <person name="Chen H."/>
            <person name="Zhou L."/>
            <person name="Ni X."/>
            <person name="Tian J."/>
            <person name="Zhou Y."/>
            <person name="Sheng Y."/>
            <person name="Liu T."/>
            <person name="Pan Y."/>
            <person name="Xia L."/>
            <person name="Li J."/>
            <person name="Zhao F."/>
            <person name="Cao W."/>
        </authorList>
    </citation>
    <scope>NUCLEOTIDE SEQUENCE</scope>
    <source>
        <strain evidence="1">Dsil-2018</strain>
    </source>
</reference>
<dbReference type="EMBL" id="CM023473">
    <property type="protein sequence ID" value="KAH7954899.1"/>
    <property type="molecule type" value="Genomic_DNA"/>
</dbReference>
<proteinExistence type="predicted"/>
<sequence length="954" mass="106153">MVSKPDSEGWTLVNRRKKTPFNKPTATTSFTSRLQGHKVILRPQGGFVLTTLRPAQLMSAVSAAASLTDNEYKETQVEIQEHKNLSVFVSTRNSVAEKLAQLTTLTIQGTSHQVSIYLAPPDNSCRGVVHGIEAHTTSAELMANLDAPGFTILSARMTGKTETALITFHGTRIPYAVLYYRAIYRCKPHYPRAQQCTICLKLGHRADVCPTPHQLRCPICAVAMPVRNAPHPCAPNCANCNGAHPATDPACPSIQAANKAAYQATRLRRAPRPPPPQFTPDVAASRSNTPQRRSPSRSRSRTPDSSRRRSKSRTKRSHKSRSKSRPPPSSANPPRTAGSRLLSETTVPPPREPRTLPSLPGYVAYAAHKDPNRDHLVATLVRRVHAVVDFTLDNQDIPHVLLELLPSSTRKRNTQPLRLLNVYSRPKERHARFDKLFQVAQCKGRATLIAGDFNAPHTTWGYPHDTPKGRKLHTLIQQHNLTLLTHPSVPTRLGTSVSRDTCPDLTLYHGRHSCTWHNFDEYLGSNHSIIATRINTKDFVGEARQIRLTDWPAFRAASGTTSATGTLTDWVQTLQTRLDVHTRTLTTTPGAPDIDVHLVHLWDARRSLTKRWRRQRHNRKLRLRIAQLSAEAVRYAESLTSHNWHSLCDKLNGNLSTARTWSLLRHLIEPGQAKSEKSRSIRKLLHTTNIPDTECLAQLRRRYLPPPDALRYADYTGPPNTLAYLNAPITVTELRAVLTDIRRNTSPGPDRIRPSVLASTGLSPAARAKLTVSPVPRHMHPTRHTARRDHRSRYLRREYPVGCSAVRVLFTDASPADERGGVTVVVDSDLMTVFAASERTLTDVSLLEERAIARAILSTSSLPPSTPNHILTDSQAASIPGNERALALARELSHRAAGDRSAIIRPQPFSYASQLAEIRLSCLLATTTDEYFPDAPFLFLPLPLQWSSSMPALR</sequence>
<comment type="caution">
    <text evidence="1">The sequence shown here is derived from an EMBL/GenBank/DDBJ whole genome shotgun (WGS) entry which is preliminary data.</text>
</comment>
<protein>
    <submittedName>
        <fullName evidence="1">Uncharacterized protein</fullName>
    </submittedName>
</protein>
<evidence type="ECO:0000313" key="1">
    <source>
        <dbReference type="EMBL" id="KAH7954899.1"/>
    </source>
</evidence>
<gene>
    <name evidence="1" type="ORF">HPB49_022639</name>
</gene>
<dbReference type="Proteomes" id="UP000821865">
    <property type="component" value="Chromosome 4"/>
</dbReference>
<evidence type="ECO:0000313" key="2">
    <source>
        <dbReference type="Proteomes" id="UP000821865"/>
    </source>
</evidence>
<name>A0ACB8D0K3_DERSI</name>
<accession>A0ACB8D0K3</accession>
<keyword evidence="2" id="KW-1185">Reference proteome</keyword>